<protein>
    <submittedName>
        <fullName evidence="1">Uncharacterized protein</fullName>
    </submittedName>
</protein>
<keyword evidence="2" id="KW-1185">Reference proteome</keyword>
<gene>
    <name evidence="1" type="ORF">MRB53_003342</name>
</gene>
<reference evidence="1 2" key="1">
    <citation type="journal article" date="2022" name="Hortic Res">
        <title>A haplotype resolved chromosomal level avocado genome allows analysis of novel avocado genes.</title>
        <authorList>
            <person name="Nath O."/>
            <person name="Fletcher S.J."/>
            <person name="Hayward A."/>
            <person name="Shaw L.M."/>
            <person name="Masouleh A.K."/>
            <person name="Furtado A."/>
            <person name="Henry R.J."/>
            <person name="Mitter N."/>
        </authorList>
    </citation>
    <scope>NUCLEOTIDE SEQUENCE [LARGE SCALE GENOMIC DNA]</scope>
    <source>
        <strain evidence="2">cv. Hass</strain>
    </source>
</reference>
<sequence length="101" mass="10688">MKPQAPAGQNTISGMPSSSAFFSVKVMVPSETMGVTRGSSDVQLSFVIRSRNGTAHLSLVDSQIARRSCMASPSDGGKPSDMVSKRKPSKGLRESSSLRTQ</sequence>
<comment type="caution">
    <text evidence="1">The sequence shown here is derived from an EMBL/GenBank/DDBJ whole genome shotgun (WGS) entry which is preliminary data.</text>
</comment>
<evidence type="ECO:0000313" key="2">
    <source>
        <dbReference type="Proteomes" id="UP001234297"/>
    </source>
</evidence>
<accession>A0ACC2MXC7</accession>
<evidence type="ECO:0000313" key="1">
    <source>
        <dbReference type="EMBL" id="KAJ8650319.1"/>
    </source>
</evidence>
<proteinExistence type="predicted"/>
<organism evidence="1 2">
    <name type="scientific">Persea americana</name>
    <name type="common">Avocado</name>
    <dbReference type="NCBI Taxonomy" id="3435"/>
    <lineage>
        <taxon>Eukaryota</taxon>
        <taxon>Viridiplantae</taxon>
        <taxon>Streptophyta</taxon>
        <taxon>Embryophyta</taxon>
        <taxon>Tracheophyta</taxon>
        <taxon>Spermatophyta</taxon>
        <taxon>Magnoliopsida</taxon>
        <taxon>Magnoliidae</taxon>
        <taxon>Laurales</taxon>
        <taxon>Lauraceae</taxon>
        <taxon>Persea</taxon>
    </lineage>
</organism>
<dbReference type="EMBL" id="CM056809">
    <property type="protein sequence ID" value="KAJ8650319.1"/>
    <property type="molecule type" value="Genomic_DNA"/>
</dbReference>
<name>A0ACC2MXC7_PERAE</name>
<dbReference type="Proteomes" id="UP001234297">
    <property type="component" value="Chromosome 1"/>
</dbReference>